<evidence type="ECO:0000313" key="2">
    <source>
        <dbReference type="Proteomes" id="UP000005408"/>
    </source>
</evidence>
<dbReference type="EnsemblMetazoa" id="G24816.3">
    <property type="protein sequence ID" value="G24816.3:cds"/>
    <property type="gene ID" value="G24816"/>
</dbReference>
<dbReference type="EnsemblMetazoa" id="G24816.4">
    <property type="protein sequence ID" value="G24816.4:cds"/>
    <property type="gene ID" value="G24816"/>
</dbReference>
<keyword evidence="2" id="KW-1185">Reference proteome</keyword>
<accession>A0A8W8KST6</accession>
<organism evidence="1 2">
    <name type="scientific">Magallana gigas</name>
    <name type="common">Pacific oyster</name>
    <name type="synonym">Crassostrea gigas</name>
    <dbReference type="NCBI Taxonomy" id="29159"/>
    <lineage>
        <taxon>Eukaryota</taxon>
        <taxon>Metazoa</taxon>
        <taxon>Spiralia</taxon>
        <taxon>Lophotrochozoa</taxon>
        <taxon>Mollusca</taxon>
        <taxon>Bivalvia</taxon>
        <taxon>Autobranchia</taxon>
        <taxon>Pteriomorphia</taxon>
        <taxon>Ostreida</taxon>
        <taxon>Ostreoidea</taxon>
        <taxon>Ostreidae</taxon>
        <taxon>Magallana</taxon>
    </lineage>
</organism>
<proteinExistence type="predicted"/>
<dbReference type="Proteomes" id="UP000005408">
    <property type="component" value="Unassembled WGS sequence"/>
</dbReference>
<dbReference type="OrthoDB" id="6080132at2759"/>
<dbReference type="OMA" id="IKFPSIF"/>
<name>A0A8W8KST6_MAGGI</name>
<dbReference type="AlphaFoldDB" id="A0A8W8KST6"/>
<sequence>MVIKFPSIFRDRTRSTLETRRRRHRHRTEETLTIPGIFRPPSVQVEVRKFNLYGTLRKSKTEIHNTLPSPELIQREVRYIAFEDERRNKAQQVGYKDFYGFLTPTLNHRQSHDVSHSQPIKAASVN</sequence>
<reference evidence="1" key="1">
    <citation type="submission" date="2022-08" db="UniProtKB">
        <authorList>
            <consortium name="EnsemblMetazoa"/>
        </authorList>
    </citation>
    <scope>IDENTIFICATION</scope>
    <source>
        <strain evidence="1">05x7-T-G4-1.051#20</strain>
    </source>
</reference>
<dbReference type="EnsemblMetazoa" id="G24816.1">
    <property type="protein sequence ID" value="G24816.1:cds"/>
    <property type="gene ID" value="G24816"/>
</dbReference>
<protein>
    <submittedName>
        <fullName evidence="1">Uncharacterized protein</fullName>
    </submittedName>
</protein>
<evidence type="ECO:0000313" key="1">
    <source>
        <dbReference type="EnsemblMetazoa" id="G24816.2:cds"/>
    </source>
</evidence>
<dbReference type="EnsemblMetazoa" id="G24816.2">
    <property type="protein sequence ID" value="G24816.2:cds"/>
    <property type="gene ID" value="G24816"/>
</dbReference>
<dbReference type="EnsemblMetazoa" id="G24816.5">
    <property type="protein sequence ID" value="G24816.5:cds"/>
    <property type="gene ID" value="G24816"/>
</dbReference>